<dbReference type="Pfam" id="PF00941">
    <property type="entry name" value="FAD_binding_5"/>
    <property type="match status" value="1"/>
</dbReference>
<dbReference type="Gene3D" id="3.30.390.50">
    <property type="entry name" value="CO dehydrogenase flavoprotein, C-terminal domain"/>
    <property type="match status" value="1"/>
</dbReference>
<keyword evidence="1" id="KW-0285">Flavoprotein</keyword>
<dbReference type="GO" id="GO:0071949">
    <property type="term" value="F:FAD binding"/>
    <property type="evidence" value="ECO:0007669"/>
    <property type="project" value="InterPro"/>
</dbReference>
<dbReference type="Proteomes" id="UP001139179">
    <property type="component" value="Unassembled WGS sequence"/>
</dbReference>
<dbReference type="InterPro" id="IPR016167">
    <property type="entry name" value="FAD-bd_PCMH_sub1"/>
</dbReference>
<dbReference type="Gene3D" id="3.30.43.10">
    <property type="entry name" value="Uridine Diphospho-n-acetylenolpyruvylglucosamine Reductase, domain 2"/>
    <property type="match status" value="1"/>
</dbReference>
<proteinExistence type="predicted"/>
<dbReference type="InterPro" id="IPR016169">
    <property type="entry name" value="FAD-bd_PCMH_sub2"/>
</dbReference>
<keyword evidence="6" id="KW-1185">Reference proteome</keyword>
<dbReference type="InterPro" id="IPR005107">
    <property type="entry name" value="CO_DH_flav_C"/>
</dbReference>
<dbReference type="AlphaFoldDB" id="A0A9X2DLX1"/>
<dbReference type="PANTHER" id="PTHR42659">
    <property type="entry name" value="XANTHINE DEHYDROGENASE SUBUNIT C-RELATED"/>
    <property type="match status" value="1"/>
</dbReference>
<dbReference type="SUPFAM" id="SSF56176">
    <property type="entry name" value="FAD-binding/transporter-associated domain-like"/>
    <property type="match status" value="1"/>
</dbReference>
<dbReference type="PROSITE" id="PS51387">
    <property type="entry name" value="FAD_PCMH"/>
    <property type="match status" value="1"/>
</dbReference>
<dbReference type="GO" id="GO:0016491">
    <property type="term" value="F:oxidoreductase activity"/>
    <property type="evidence" value="ECO:0007669"/>
    <property type="project" value="UniProtKB-KW"/>
</dbReference>
<dbReference type="PANTHER" id="PTHR42659:SF2">
    <property type="entry name" value="XANTHINE DEHYDROGENASE SUBUNIT C-RELATED"/>
    <property type="match status" value="1"/>
</dbReference>
<dbReference type="RefSeq" id="WP_251221419.1">
    <property type="nucleotide sequence ID" value="NZ_JAMBOL010000001.1"/>
</dbReference>
<evidence type="ECO:0000313" key="6">
    <source>
        <dbReference type="Proteomes" id="UP001139179"/>
    </source>
</evidence>
<evidence type="ECO:0000256" key="3">
    <source>
        <dbReference type="ARBA" id="ARBA00023002"/>
    </source>
</evidence>
<dbReference type="SUPFAM" id="SSF55447">
    <property type="entry name" value="CO dehydrogenase flavoprotein C-terminal domain-like"/>
    <property type="match status" value="1"/>
</dbReference>
<comment type="caution">
    <text evidence="5">The sequence shown here is derived from an EMBL/GenBank/DDBJ whole genome shotgun (WGS) entry which is preliminary data.</text>
</comment>
<keyword evidence="3" id="KW-0560">Oxidoreductase</keyword>
<accession>A0A9X2DLX1</accession>
<feature type="domain" description="FAD-binding PCMH-type" evidence="4">
    <location>
        <begin position="1"/>
        <end position="170"/>
    </location>
</feature>
<dbReference type="InterPro" id="IPR051312">
    <property type="entry name" value="Diverse_Substr_Oxidored"/>
</dbReference>
<evidence type="ECO:0000256" key="1">
    <source>
        <dbReference type="ARBA" id="ARBA00022630"/>
    </source>
</evidence>
<organism evidence="5 6">
    <name type="scientific">Halalkalibacter oceani</name>
    <dbReference type="NCBI Taxonomy" id="1653776"/>
    <lineage>
        <taxon>Bacteria</taxon>
        <taxon>Bacillati</taxon>
        <taxon>Bacillota</taxon>
        <taxon>Bacilli</taxon>
        <taxon>Bacillales</taxon>
        <taxon>Bacillaceae</taxon>
        <taxon>Halalkalibacter</taxon>
    </lineage>
</organism>
<evidence type="ECO:0000256" key="2">
    <source>
        <dbReference type="ARBA" id="ARBA00022827"/>
    </source>
</evidence>
<dbReference type="InterPro" id="IPR036683">
    <property type="entry name" value="CO_DH_flav_C_dom_sf"/>
</dbReference>
<keyword evidence="2" id="KW-0274">FAD</keyword>
<reference evidence="5" key="1">
    <citation type="submission" date="2022-05" db="EMBL/GenBank/DDBJ databases">
        <title>Comparative Genomics of Spacecraft Associated Microbes.</title>
        <authorList>
            <person name="Tran M.T."/>
            <person name="Wright A."/>
            <person name="Seuylemezian A."/>
            <person name="Eisen J."/>
            <person name="Coil D."/>
        </authorList>
    </citation>
    <scope>NUCLEOTIDE SEQUENCE</scope>
    <source>
        <strain evidence="5">214.1.1</strain>
    </source>
</reference>
<dbReference type="Gene3D" id="3.30.465.10">
    <property type="match status" value="1"/>
</dbReference>
<dbReference type="InterPro" id="IPR016166">
    <property type="entry name" value="FAD-bd_PCMH"/>
</dbReference>
<evidence type="ECO:0000313" key="5">
    <source>
        <dbReference type="EMBL" id="MCM3712540.1"/>
    </source>
</evidence>
<dbReference type="EMBL" id="JAMBOL010000001">
    <property type="protein sequence ID" value="MCM3712540.1"/>
    <property type="molecule type" value="Genomic_DNA"/>
</dbReference>
<evidence type="ECO:0000259" key="4">
    <source>
        <dbReference type="PROSITE" id="PS51387"/>
    </source>
</evidence>
<name>A0A9X2DLX1_9BACI</name>
<gene>
    <name evidence="5" type="ORF">M3202_00465</name>
</gene>
<dbReference type="InterPro" id="IPR036318">
    <property type="entry name" value="FAD-bd_PCMH-like_sf"/>
</dbReference>
<dbReference type="SMART" id="SM01092">
    <property type="entry name" value="CO_deh_flav_C"/>
    <property type="match status" value="1"/>
</dbReference>
<dbReference type="Pfam" id="PF03450">
    <property type="entry name" value="CO_deh_flav_C"/>
    <property type="match status" value="1"/>
</dbReference>
<sequence length="274" mass="29944">MSWHSPSTLEEALNLLEEEQAQIVCGGTDLFVNFQAEQELRNRSWLNIQHLPELRQIRRVEGGIEIGAAVTASEIWQSTLLEELPALQEASRVIGGWQIQNRASIGGNLANASPAADLIIPLVAYEATVTLKSKERTRIVPLVDFVTAPKKTTLEKNEMITAIFIPDKVSGLPQTFLRHDQRGGTDISLVSVAVVLEESSRRVNWLNVAVGAANGKPVFAAFHDVESNETAIARLAELVAAQCQPITDVRASAAYRQAMVSVFIKKALTKLALT</sequence>
<dbReference type="InterPro" id="IPR002346">
    <property type="entry name" value="Mopterin_DH_FAD-bd"/>
</dbReference>
<protein>
    <submittedName>
        <fullName evidence="5">FAD binding domain-containing protein</fullName>
    </submittedName>
</protein>